<feature type="non-terminal residue" evidence="1">
    <location>
        <position position="1"/>
    </location>
</feature>
<evidence type="ECO:0000313" key="1">
    <source>
        <dbReference type="EMBL" id="GFD57700.1"/>
    </source>
</evidence>
<organism evidence="1">
    <name type="scientific">Tanacetum cinerariifolium</name>
    <name type="common">Dalmatian daisy</name>
    <name type="synonym">Chrysanthemum cinerariifolium</name>
    <dbReference type="NCBI Taxonomy" id="118510"/>
    <lineage>
        <taxon>Eukaryota</taxon>
        <taxon>Viridiplantae</taxon>
        <taxon>Streptophyta</taxon>
        <taxon>Embryophyta</taxon>
        <taxon>Tracheophyta</taxon>
        <taxon>Spermatophyta</taxon>
        <taxon>Magnoliopsida</taxon>
        <taxon>eudicotyledons</taxon>
        <taxon>Gunneridae</taxon>
        <taxon>Pentapetalae</taxon>
        <taxon>asterids</taxon>
        <taxon>campanulids</taxon>
        <taxon>Asterales</taxon>
        <taxon>Asteraceae</taxon>
        <taxon>Asteroideae</taxon>
        <taxon>Anthemideae</taxon>
        <taxon>Anthemidinae</taxon>
        <taxon>Tanacetum</taxon>
    </lineage>
</organism>
<accession>A0A699XH27</accession>
<dbReference type="EMBL" id="BKCJ011844042">
    <property type="protein sequence ID" value="GFD57700.1"/>
    <property type="molecule type" value="Genomic_DNA"/>
</dbReference>
<comment type="caution">
    <text evidence="1">The sequence shown here is derived from an EMBL/GenBank/DDBJ whole genome shotgun (WGS) entry which is preliminary data.</text>
</comment>
<sequence>CCGAACRRPSRLAAGLFVKPKTSACRHHPRSPCSP</sequence>
<gene>
    <name evidence="1" type="ORF">Tci_929669</name>
</gene>
<proteinExistence type="predicted"/>
<reference evidence="1" key="1">
    <citation type="journal article" date="2019" name="Sci. Rep.">
        <title>Draft genome of Tanacetum cinerariifolium, the natural source of mosquito coil.</title>
        <authorList>
            <person name="Yamashiro T."/>
            <person name="Shiraishi A."/>
            <person name="Satake H."/>
            <person name="Nakayama K."/>
        </authorList>
    </citation>
    <scope>NUCLEOTIDE SEQUENCE</scope>
</reference>
<name>A0A699XH27_TANCI</name>
<protein>
    <submittedName>
        <fullName evidence="1">Uncharacterized protein</fullName>
    </submittedName>
</protein>
<dbReference type="AlphaFoldDB" id="A0A699XH27"/>